<evidence type="ECO:0000256" key="3">
    <source>
        <dbReference type="ARBA" id="ARBA00022603"/>
    </source>
</evidence>
<dbReference type="GeneID" id="86940080"/>
<sequence>MQIDRLPRPFLEEMRTLLGEVEYEAFLASMDEVPLSGLRVNRLKVSTEKLTETFGALQPVPWTKNGFYREPGGEYTSHPYYYAGLYYMQEPSAMSSAALLGTKPGERILDLCAAPGGKSTQIADDLQGEGFLLSNDLSASRARALLKNIELMGIGNCCISCEDSGRLKNEYPLFFDRILVDAPCSGEGMFRKHPAVIKAWLEHGKDFYCPVQSKLLDDAADMLRPGGTLLYSTCTYNRNENENQIAAFLDRHPDFSVDPIPATHGLTASAFLPGTVRLFPHKARAEGHFVARLKKSEEAQPIGTANTVFSGKKETQLLRQLQPSLDEFFSASARKPDPSRLKLQGDYILQLPEATVLRAPLRYLRTGLLLGQISHGRFKPSQALAMYLRAEDFENPISYSADDPAVRRYLRGETLEATDSGSGFRLFCVDGYPLGFVKQDKQRYKNLYLPGWRMQR</sequence>
<evidence type="ECO:0000256" key="6">
    <source>
        <dbReference type="ARBA" id="ARBA00022884"/>
    </source>
</evidence>
<keyword evidence="6 7" id="KW-0694">RNA-binding</keyword>
<dbReference type="PRINTS" id="PR02008">
    <property type="entry name" value="RCMTFAMILY"/>
</dbReference>
<evidence type="ECO:0000256" key="2">
    <source>
        <dbReference type="ARBA" id="ARBA00022490"/>
    </source>
</evidence>
<dbReference type="Proteomes" id="UP000018466">
    <property type="component" value="Unassembled WGS sequence"/>
</dbReference>
<evidence type="ECO:0000256" key="4">
    <source>
        <dbReference type="ARBA" id="ARBA00022679"/>
    </source>
</evidence>
<feature type="binding site" evidence="7">
    <location>
        <position position="163"/>
    </location>
    <ligand>
        <name>S-adenosyl-L-methionine</name>
        <dbReference type="ChEBI" id="CHEBI:59789"/>
    </ligand>
</feature>
<dbReference type="Pfam" id="PF01189">
    <property type="entry name" value="Methyltr_RsmB-F"/>
    <property type="match status" value="1"/>
</dbReference>
<keyword evidence="5 7" id="KW-0949">S-adenosyl-L-methionine</keyword>
<dbReference type="InterPro" id="IPR029063">
    <property type="entry name" value="SAM-dependent_MTases_sf"/>
</dbReference>
<dbReference type="InterPro" id="IPR027391">
    <property type="entry name" value="Nol1_Nop2_Fmu_2"/>
</dbReference>
<feature type="domain" description="SAM-dependent MTase RsmB/NOP-type" evidence="8">
    <location>
        <begin position="9"/>
        <end position="296"/>
    </location>
</feature>
<dbReference type="PANTHER" id="PTHR22807">
    <property type="entry name" value="NOP2 YEAST -RELATED NOL1/NOP2/FMU SUN DOMAIN-CONTAINING"/>
    <property type="match status" value="1"/>
</dbReference>
<keyword evidence="4 7" id="KW-0808">Transferase</keyword>
<dbReference type="InterPro" id="IPR031340">
    <property type="entry name" value="RsmF_methylt_CI"/>
</dbReference>
<dbReference type="CDD" id="cd02440">
    <property type="entry name" value="AdoMet_MTases"/>
    <property type="match status" value="1"/>
</dbReference>
<evidence type="ECO:0000313" key="10">
    <source>
        <dbReference type="Proteomes" id="UP000018466"/>
    </source>
</evidence>
<evidence type="ECO:0000256" key="1">
    <source>
        <dbReference type="ARBA" id="ARBA00007494"/>
    </source>
</evidence>
<dbReference type="RefSeq" id="WP_009532119.1">
    <property type="nucleotide sequence ID" value="NZ_JH590861.1"/>
</dbReference>
<dbReference type="InterPro" id="IPR023267">
    <property type="entry name" value="RCMT"/>
</dbReference>
<gene>
    <name evidence="9" type="ORF">HMPREF9623_00284</name>
</gene>
<feature type="binding site" evidence="7">
    <location>
        <position position="181"/>
    </location>
    <ligand>
        <name>S-adenosyl-L-methionine</name>
        <dbReference type="ChEBI" id="CHEBI:59789"/>
    </ligand>
</feature>
<protein>
    <submittedName>
        <fullName evidence="9">NOL1/NOP2/sun family putative RNA methylase</fullName>
    </submittedName>
</protein>
<dbReference type="PANTHER" id="PTHR22807:SF30">
    <property type="entry name" value="28S RRNA (CYTOSINE(4447)-C(5))-METHYLTRANSFERASE-RELATED"/>
    <property type="match status" value="1"/>
</dbReference>
<name>A0AA36Y6L5_9FIRM</name>
<dbReference type="AlphaFoldDB" id="A0AA36Y6L5"/>
<dbReference type="InterPro" id="IPR018314">
    <property type="entry name" value="RsmB/NOL1/NOP2-like_CS"/>
</dbReference>
<feature type="binding site" evidence="7">
    <location>
        <begin position="112"/>
        <end position="118"/>
    </location>
    <ligand>
        <name>S-adenosyl-L-methionine</name>
        <dbReference type="ChEBI" id="CHEBI:59789"/>
    </ligand>
</feature>
<dbReference type="InterPro" id="IPR031341">
    <property type="entry name" value="Methyltr_RsmF_N"/>
</dbReference>
<dbReference type="InterPro" id="IPR001678">
    <property type="entry name" value="MeTrfase_RsmB-F_NOP2_dom"/>
</dbReference>
<dbReference type="Pfam" id="PF17125">
    <property type="entry name" value="Methyltr_RsmF_N"/>
    <property type="match status" value="1"/>
</dbReference>
<dbReference type="InterPro" id="IPR049560">
    <property type="entry name" value="MeTrfase_RsmB-F_NOP2_cat"/>
</dbReference>
<reference evidence="9 10" key="1">
    <citation type="submission" date="2011-10" db="EMBL/GenBank/DDBJ databases">
        <title>The Genome Sequence of Lachnospiraceae bacterium ACC2.</title>
        <authorList>
            <consortium name="The Broad Institute Genome Sequencing Platform"/>
            <person name="Earl A."/>
            <person name="Ward D."/>
            <person name="Feldgarden M."/>
            <person name="Gevers D."/>
            <person name="Sizova M."/>
            <person name="Hazen A."/>
            <person name="Epstein S."/>
            <person name="Young S.K."/>
            <person name="Zeng Q."/>
            <person name="Gargeya S."/>
            <person name="Fitzgerald M."/>
            <person name="Haas B."/>
            <person name="Abouelleil A."/>
            <person name="Alvarado L."/>
            <person name="Arachchi H.M."/>
            <person name="Berlin A."/>
            <person name="Brown A."/>
            <person name="Chapman S.B."/>
            <person name="Chen Z."/>
            <person name="Dunbar C."/>
            <person name="Freedman E."/>
            <person name="Gearin G."/>
            <person name="Goldberg J."/>
            <person name="Griggs A."/>
            <person name="Gujja S."/>
            <person name="Heiman D."/>
            <person name="Howarth C."/>
            <person name="Larson L."/>
            <person name="Lui A."/>
            <person name="MacDonald P.J.P."/>
            <person name="Montmayeur A."/>
            <person name="Murphy C."/>
            <person name="Neiman D."/>
            <person name="Pearson M."/>
            <person name="Priest M."/>
            <person name="Roberts A."/>
            <person name="Saif S."/>
            <person name="Shea T."/>
            <person name="Shenoy N."/>
            <person name="Sisk P."/>
            <person name="Stolte C."/>
            <person name="Sykes S."/>
            <person name="Wortman J."/>
            <person name="Nusbaum C."/>
            <person name="Birren B."/>
        </authorList>
    </citation>
    <scope>NUCLEOTIDE SEQUENCE [LARGE SCALE GENOMIC DNA]</scope>
    <source>
        <strain evidence="9 10">ACC2</strain>
    </source>
</reference>
<dbReference type="GO" id="GO:0008173">
    <property type="term" value="F:RNA methyltransferase activity"/>
    <property type="evidence" value="ECO:0007669"/>
    <property type="project" value="InterPro"/>
</dbReference>
<organism evidence="9 10">
    <name type="scientific">Stomatobaculum longum</name>
    <dbReference type="NCBI Taxonomy" id="796942"/>
    <lineage>
        <taxon>Bacteria</taxon>
        <taxon>Bacillati</taxon>
        <taxon>Bacillota</taxon>
        <taxon>Clostridia</taxon>
        <taxon>Lachnospirales</taxon>
        <taxon>Lachnospiraceae</taxon>
        <taxon>Stomatobaculum</taxon>
    </lineage>
</organism>
<dbReference type="GO" id="GO:0001510">
    <property type="term" value="P:RNA methylation"/>
    <property type="evidence" value="ECO:0007669"/>
    <property type="project" value="InterPro"/>
</dbReference>
<keyword evidence="10" id="KW-1185">Reference proteome</keyword>
<dbReference type="Gene3D" id="3.30.70.1170">
    <property type="entry name" value="Sun protein, domain 3"/>
    <property type="match status" value="1"/>
</dbReference>
<comment type="caution">
    <text evidence="9">The sequence shown here is derived from an EMBL/GenBank/DDBJ whole genome shotgun (WGS) entry which is preliminary data.</text>
</comment>
<dbReference type="Gene3D" id="2.30.130.60">
    <property type="match status" value="1"/>
</dbReference>
<feature type="active site" description="Nucleophile" evidence="7">
    <location>
        <position position="234"/>
    </location>
</feature>
<dbReference type="Pfam" id="PF17126">
    <property type="entry name" value="RsmF_methylt_CI"/>
    <property type="match status" value="1"/>
</dbReference>
<evidence type="ECO:0000259" key="8">
    <source>
        <dbReference type="PROSITE" id="PS51686"/>
    </source>
</evidence>
<evidence type="ECO:0000256" key="5">
    <source>
        <dbReference type="ARBA" id="ARBA00022691"/>
    </source>
</evidence>
<accession>A0AA36Y6L5</accession>
<keyword evidence="2" id="KW-0963">Cytoplasm</keyword>
<dbReference type="GO" id="GO:0003723">
    <property type="term" value="F:RNA binding"/>
    <property type="evidence" value="ECO:0007669"/>
    <property type="project" value="UniProtKB-UniRule"/>
</dbReference>
<dbReference type="Gene3D" id="3.40.50.150">
    <property type="entry name" value="Vaccinia Virus protein VP39"/>
    <property type="match status" value="1"/>
</dbReference>
<feature type="binding site" evidence="7">
    <location>
        <position position="136"/>
    </location>
    <ligand>
        <name>S-adenosyl-L-methionine</name>
        <dbReference type="ChEBI" id="CHEBI:59789"/>
    </ligand>
</feature>
<evidence type="ECO:0000313" key="9">
    <source>
        <dbReference type="EMBL" id="EHO18100.1"/>
    </source>
</evidence>
<comment type="similarity">
    <text evidence="1 7">Belongs to the class I-like SAM-binding methyltransferase superfamily. RsmB/NOP family.</text>
</comment>
<dbReference type="PROSITE" id="PS51686">
    <property type="entry name" value="SAM_MT_RSMB_NOP"/>
    <property type="match status" value="1"/>
</dbReference>
<dbReference type="CDD" id="cd21147">
    <property type="entry name" value="RsmF_methylt_CTD1"/>
    <property type="match status" value="1"/>
</dbReference>
<keyword evidence="3 7" id="KW-0489">Methyltransferase</keyword>
<proteinExistence type="inferred from homology"/>
<dbReference type="PROSITE" id="PS01153">
    <property type="entry name" value="NOL1_NOP2_SUN"/>
    <property type="match status" value="1"/>
</dbReference>
<dbReference type="Pfam" id="PF13636">
    <property type="entry name" value="Methyltranf_PUA"/>
    <property type="match status" value="1"/>
</dbReference>
<evidence type="ECO:0000256" key="7">
    <source>
        <dbReference type="PROSITE-ProRule" id="PRU01023"/>
    </source>
</evidence>
<dbReference type="SUPFAM" id="SSF53335">
    <property type="entry name" value="S-adenosyl-L-methionine-dependent methyltransferases"/>
    <property type="match status" value="1"/>
</dbReference>
<dbReference type="EMBL" id="AGEL01000003">
    <property type="protein sequence ID" value="EHO18100.1"/>
    <property type="molecule type" value="Genomic_DNA"/>
</dbReference>